<feature type="region of interest" description="Disordered" evidence="22">
    <location>
        <begin position="1880"/>
        <end position="1913"/>
    </location>
</feature>
<evidence type="ECO:0000256" key="3">
    <source>
        <dbReference type="ARBA" id="ARBA00022461"/>
    </source>
</evidence>
<reference evidence="25 26" key="1">
    <citation type="journal article" date="2019" name="J. Hered.">
        <title>An Improved Genome Assembly for Drosophila navojoa, the Basal Species in the mojavensis Cluster.</title>
        <authorList>
            <person name="Vanderlinde T."/>
            <person name="Dupim E.G."/>
            <person name="Nazario-Yepiz N.O."/>
            <person name="Carvalho A.B."/>
        </authorList>
    </citation>
    <scope>NUCLEOTIDE SEQUENCE [LARGE SCALE GENOMIC DNA]</scope>
    <source>
        <strain evidence="25">Navoj_Jal97</strain>
        <tissue evidence="25">Whole organism</tissue>
    </source>
</reference>
<gene>
    <name evidence="25" type="ORF">AWZ03_012592</name>
</gene>
<feature type="compositionally biased region" description="Low complexity" evidence="22">
    <location>
        <begin position="145"/>
        <end position="154"/>
    </location>
</feature>
<keyword evidence="5 23" id="KW-0812">Transmembrane</keyword>
<dbReference type="OrthoDB" id="10069766at2759"/>
<evidence type="ECO:0000256" key="18">
    <source>
        <dbReference type="ARBA" id="ARBA00061650"/>
    </source>
</evidence>
<dbReference type="GO" id="GO:0005886">
    <property type="term" value="C:plasma membrane"/>
    <property type="evidence" value="ECO:0007669"/>
    <property type="project" value="UniProtKB-SubCell"/>
</dbReference>
<evidence type="ECO:0000256" key="6">
    <source>
        <dbReference type="ARBA" id="ARBA00022737"/>
    </source>
</evidence>
<evidence type="ECO:0000256" key="9">
    <source>
        <dbReference type="ARBA" id="ARBA00023053"/>
    </source>
</evidence>
<keyword evidence="12 23" id="KW-0472">Membrane</keyword>
<name>A0A484AZD8_DRONA</name>
<accession>A0A484AZD8</accession>
<dbReference type="Gene3D" id="1.10.287.70">
    <property type="match status" value="4"/>
</dbReference>
<evidence type="ECO:0000256" key="2">
    <source>
        <dbReference type="ARBA" id="ARBA00022448"/>
    </source>
</evidence>
<evidence type="ECO:0000256" key="12">
    <source>
        <dbReference type="ARBA" id="ARBA00023136"/>
    </source>
</evidence>
<feature type="domain" description="Ion transport" evidence="24">
    <location>
        <begin position="277"/>
        <end position="571"/>
    </location>
</feature>
<feature type="transmembrane region" description="Helical" evidence="23">
    <location>
        <begin position="750"/>
        <end position="773"/>
    </location>
</feature>
<dbReference type="Gene3D" id="1.20.120.350">
    <property type="entry name" value="Voltage-gated potassium channels. Chain C"/>
    <property type="match status" value="4"/>
</dbReference>
<keyword evidence="3" id="KW-0894">Sodium channel</keyword>
<dbReference type="FunFam" id="1.20.120.350:FF:000030">
    <property type="entry name" value="sodium leak channel non-selective protein"/>
    <property type="match status" value="1"/>
</dbReference>
<dbReference type="Gene3D" id="1.10.238.10">
    <property type="entry name" value="EF-hand"/>
    <property type="match status" value="1"/>
</dbReference>
<keyword evidence="2" id="KW-0813">Transport</keyword>
<feature type="domain" description="Ion transport" evidence="24">
    <location>
        <begin position="623"/>
        <end position="844"/>
    </location>
</feature>
<dbReference type="InterPro" id="IPR027359">
    <property type="entry name" value="Volt_channel_dom_sf"/>
</dbReference>
<dbReference type="FunFam" id="1.20.120.350:FF:000034">
    <property type="entry name" value="Sodium leak channel non-selective protein"/>
    <property type="match status" value="1"/>
</dbReference>
<feature type="transmembrane region" description="Helical" evidence="23">
    <location>
        <begin position="627"/>
        <end position="647"/>
    </location>
</feature>
<evidence type="ECO:0000256" key="21">
    <source>
        <dbReference type="ARBA" id="ARBA00082498"/>
    </source>
</evidence>
<evidence type="ECO:0000256" key="1">
    <source>
        <dbReference type="ARBA" id="ARBA00004651"/>
    </source>
</evidence>
<feature type="transmembrane region" description="Helical" evidence="23">
    <location>
        <begin position="817"/>
        <end position="840"/>
    </location>
</feature>
<comment type="catalytic activity">
    <reaction evidence="17">
        <text>Na(+)(in) = Na(+)(out)</text>
        <dbReference type="Rhea" id="RHEA:34963"/>
        <dbReference type="ChEBI" id="CHEBI:29101"/>
    </reaction>
</comment>
<feature type="compositionally biased region" description="Polar residues" evidence="22">
    <location>
        <begin position="93"/>
        <end position="107"/>
    </location>
</feature>
<evidence type="ECO:0000256" key="4">
    <source>
        <dbReference type="ARBA" id="ARBA00022475"/>
    </source>
</evidence>
<dbReference type="SUPFAM" id="SSF81324">
    <property type="entry name" value="Voltage-gated potassium channels"/>
    <property type="match status" value="4"/>
</dbReference>
<evidence type="ECO:0000256" key="23">
    <source>
        <dbReference type="SAM" id="Phobius"/>
    </source>
</evidence>
<keyword evidence="4" id="KW-1003">Cell membrane</keyword>
<feature type="compositionally biased region" description="Polar residues" evidence="22">
    <location>
        <begin position="1948"/>
        <end position="1958"/>
    </location>
</feature>
<evidence type="ECO:0000313" key="25">
    <source>
        <dbReference type="EMBL" id="TDG40981.1"/>
    </source>
</evidence>
<evidence type="ECO:0000256" key="16">
    <source>
        <dbReference type="ARBA" id="ARBA00023303"/>
    </source>
</evidence>
<evidence type="ECO:0000256" key="11">
    <source>
        <dbReference type="ARBA" id="ARBA00023065"/>
    </source>
</evidence>
<dbReference type="GO" id="GO:0005272">
    <property type="term" value="F:sodium channel activity"/>
    <property type="evidence" value="ECO:0007669"/>
    <property type="project" value="UniProtKB-KW"/>
</dbReference>
<keyword evidence="11" id="KW-0406">Ion transport</keyword>
<keyword evidence="14" id="KW-0325">Glycoprotein</keyword>
<dbReference type="STRING" id="7232.A0A484AZD8"/>
<feature type="transmembrane region" description="Helical" evidence="23">
    <location>
        <begin position="538"/>
        <end position="561"/>
    </location>
</feature>
<keyword evidence="15" id="KW-0739">Sodium transport</keyword>
<dbReference type="FunFam" id="1.10.287.70:FF:000061">
    <property type="entry name" value="Sodium leak channel non-selective protein"/>
    <property type="match status" value="1"/>
</dbReference>
<feature type="transmembrane region" description="Helical" evidence="23">
    <location>
        <begin position="1125"/>
        <end position="1149"/>
    </location>
</feature>
<feature type="transmembrane region" description="Helical" evidence="23">
    <location>
        <begin position="415"/>
        <end position="437"/>
    </location>
</feature>
<feature type="region of interest" description="Disordered" evidence="22">
    <location>
        <begin position="13"/>
        <end position="154"/>
    </location>
</feature>
<comment type="subcellular location">
    <subcellularLocation>
        <location evidence="1">Cell membrane</location>
        <topology evidence="1">Multi-pass membrane protein</topology>
    </subcellularLocation>
</comment>
<feature type="transmembrane region" description="Helical" evidence="23">
    <location>
        <begin position="1543"/>
        <end position="1559"/>
    </location>
</feature>
<dbReference type="GO" id="GO:0032230">
    <property type="term" value="P:positive regulation of synaptic transmission, GABAergic"/>
    <property type="evidence" value="ECO:0007669"/>
    <property type="project" value="TreeGrafter"/>
</dbReference>
<feature type="compositionally biased region" description="Basic residues" evidence="22">
    <location>
        <begin position="74"/>
        <end position="86"/>
    </location>
</feature>
<dbReference type="PANTHER" id="PTHR46141:SF1">
    <property type="entry name" value="SODIUM LEAK CHANNEL NALCN"/>
    <property type="match status" value="1"/>
</dbReference>
<proteinExistence type="inferred from homology"/>
<dbReference type="OMA" id="TLFIAWN"/>
<feature type="transmembrane region" description="Helical" evidence="23">
    <location>
        <begin position="1579"/>
        <end position="1600"/>
    </location>
</feature>
<feature type="transmembrane region" description="Helical" evidence="23">
    <location>
        <begin position="1483"/>
        <end position="1501"/>
    </location>
</feature>
<sequence>MIDRLQIRRLGAAARNKRTGGSGSFHSASGITTPATASTSSSSGNSLTPQQHQQHPQHPQHPHSHQQQQQQQHPHQHQHQHPHSHLRSSQQQISHLNFNPSPGSSPCNGLGTRQDASSVLNSPTTIVNSGSGSSTAYGGMQQQPGGLSTAAGAGASTAIGGQSSSNAHNNGAGASVCPVGGVGGGLNLLGGIGGLGGGAAAAGMGICGGISSTVGSAAITGVPPIGLGIATGIGNKIMLGRKQSLKGGEPFLADYGPEESLNESADIEWVNKLWVRRLMRLCALVSLASVSLNTPKTFERHPSLQYITFVSDTAVTVLFTAEMIAKMHIRGVLNGEVPYLKDHWCQFDASMVSFLWVSIILQIFEVLEIVPKFSYLSIMRAPRPLIMIRFLRVFLKFSMPKSRINQIFKRSSQQIYNVTLFFLFFMSLYGLLGVQFFGELKNHCVMNNTNYDLLGRPILTINSLAIPDTFCSMDPDSGYQCSPGMRCMKMDFLSSYVIGFNGFEDIATSIFTVYQAASQEGWVFIMYRAIDSLPAWRAAFYFSTMIFFLAWLVKNVFIAVITETFNEIRVQFQQMWGARGHIQKTAASQILSGNDSGWRLVTIDDNKHGGLAPETCHAILRSPYFRMLVMTVILANGIVTATMAFKHDGRPRHVFYERYYYIEVIFTCLLDLETLFKIYCLGWRGYYKHSIHKFELLLAAGTTLHIVPIFYLSGLTYFQVLRVVRLIKASPMLEGFVYKIFGPGKKLGSLIIFTMCLLIISSSISMQLFCFLCDFTKFESFPEAFMSMFQILTQEAWVEVMDETMIRTSKTLTPLVAVYFILYHLFVTLIVLSLFVAVILDNLELDEDIKKLKQLKFREQSAEIKETLPFRLRIFEKFPDSPQMTILHRIPNDFILPKVRESFMKHFVIELETDDPSLVENCKRPMSECWESNVVFRKQKPVRIMNKTAKVRAAGSSLRKLAITHIINDSNNQRLMLGDSAMLPVVGTKGGLKSQGTITHSKPWRVDQKNVRSGSIKLKQTYEHLMENGDIAAAPRANSGRARPHDLDIKLLQAKRQQAEMRRNQREEDLRENHPFFDTPLFLVPRESRFRKICQKIVHARYDARLKDPLTGKERKVQYKSLHNFLGLVTYLDWVMIFATTLSCISMMFETPSYRLMDHPTLQIAEYGFVIFMSLELAMKILADGLFFTPKAYIKDVAAALDVFIYVVSTSFLCWMPHNIPTNSAAQLLMILRCVRPLRIFTLVPHMRKVVYELCRGFKEILLVSTLLILLMFIFASYGVQLYGGRLARCNDPTILRRENCVGVFMRRVFVTKMKLTPGPDESYPAMLVPRVWANPRRFNFDNIGDAMLTLFEVLSFKGWLDVRDVLIKAVGPIHAIYIHIYIFLGCMIGLTLFVGVVIANYSENKGTALLTVDQRRWCDLKKRLKIAQPLHLPPRPDGRKIRAFTYDITQHIIFKRVIAVVVLINSMLLSITWIKGEVHTERLVIVSAVLTFVFVIEVVMKNIAFTPRGYWQSRRNRYDLLVTVAGVIWIILQTILRNDLSYFFGFMVVILRFFTITGKHTTLKMLMLTVGVSVCKSFFIIFGMFLLVFFYALAGTILFGTVKYGEGIGRRANFGSPVTGVAMLFRIVTGEDWNKIMHDCMVQPPYCTRGENYWETDCGNFTASLIYFCTFYVIITYIVLNLLVAIIMENFSLFYSNEEDALLSYADIRNFQNTWNIVDIHQRGVIPVRRVKFILRLLKGRLECDPQKDRLLFKYMCYELDKLHNGEDVTFHDVINMLSYRSVDIRKALQLEELLAREEFEYLVEEEVAKMTIRTWLEGCLKKIRAQNASKQQNSLIAGLRATNEQIVMRANVQEDKAPGGIIDKSAISTISGAVAGTCPPTSDAFSPTLSSTENDEKDASSSAVVPPHADPHVSNARYVMAVGKRAYALNRSDSTGSSAGRKFLAPTSSDPQQRSTLSDKERLHISSQQRKKNSMTTLPHAGQLGQLGKQRDGNKASTFFSQLNSEIGQFHYPAINASAAAAAALHSYADHQHQHQHHHGPLSSPSAMISQLIGGSGKLLPFNNQANAVYEVHDWWQEQVLCSQASDEEV</sequence>
<evidence type="ECO:0000256" key="7">
    <source>
        <dbReference type="ARBA" id="ARBA00022882"/>
    </source>
</evidence>
<dbReference type="EMBL" id="LSRL02000443">
    <property type="protein sequence ID" value="TDG40981.1"/>
    <property type="molecule type" value="Genomic_DNA"/>
</dbReference>
<evidence type="ECO:0000256" key="22">
    <source>
        <dbReference type="SAM" id="MobiDB-lite"/>
    </source>
</evidence>
<feature type="compositionally biased region" description="Low complexity" evidence="22">
    <location>
        <begin position="27"/>
        <end position="57"/>
    </location>
</feature>
<protein>
    <recommendedName>
        <fullName evidence="19">Sodium leak channel NALCN</fullName>
    </recommendedName>
    <alternativeName>
        <fullName evidence="20">Sodium leak channel non-selective protein</fullName>
    </alternativeName>
    <alternativeName>
        <fullName evidence="21">Voltage gated channel-like protein 1</fullName>
    </alternativeName>
</protein>
<feature type="transmembrane region" description="Helical" evidence="23">
    <location>
        <begin position="1261"/>
        <end position="1280"/>
    </location>
</feature>
<feature type="transmembrane region" description="Helical" evidence="23">
    <location>
        <begin position="1377"/>
        <end position="1400"/>
    </location>
</feature>
<dbReference type="Proteomes" id="UP000295192">
    <property type="component" value="Unassembled WGS sequence"/>
</dbReference>
<evidence type="ECO:0000256" key="20">
    <source>
        <dbReference type="ARBA" id="ARBA00081688"/>
    </source>
</evidence>
<keyword evidence="16" id="KW-0407">Ion channel</keyword>
<evidence type="ECO:0000256" key="10">
    <source>
        <dbReference type="ARBA" id="ARBA00023054"/>
    </source>
</evidence>
<keyword evidence="9" id="KW-0915">Sodium</keyword>
<keyword evidence="7" id="KW-0851">Voltage-gated channel</keyword>
<dbReference type="FunFam" id="1.20.120.350:FF:000032">
    <property type="entry name" value="Sodium leak channel non-selective protein"/>
    <property type="match status" value="1"/>
</dbReference>
<evidence type="ECO:0000256" key="13">
    <source>
        <dbReference type="ARBA" id="ARBA00023157"/>
    </source>
</evidence>
<keyword evidence="10" id="KW-0175">Coiled coil</keyword>
<keyword evidence="13" id="KW-1015">Disulfide bond</keyword>
<feature type="domain" description="Ion transport" evidence="24">
    <location>
        <begin position="1454"/>
        <end position="1699"/>
    </location>
</feature>
<comment type="similarity">
    <text evidence="18">Belongs to the NALCN family.</text>
</comment>
<feature type="domain" description="Ion transport" evidence="24">
    <location>
        <begin position="1131"/>
        <end position="1406"/>
    </location>
</feature>
<evidence type="ECO:0000256" key="15">
    <source>
        <dbReference type="ARBA" id="ARBA00023201"/>
    </source>
</evidence>
<feature type="transmembrane region" description="Helical" evidence="23">
    <location>
        <begin position="1169"/>
        <end position="1187"/>
    </location>
</feature>
<feature type="transmembrane region" description="Helical" evidence="23">
    <location>
        <begin position="1458"/>
        <end position="1477"/>
    </location>
</feature>
<dbReference type="PANTHER" id="PTHR46141">
    <property type="entry name" value="SODIUM LEAK CHANNEL NON-SELECTIVE PROTEIN"/>
    <property type="match status" value="1"/>
</dbReference>
<dbReference type="FunFam" id="1.20.120.350:FF:000038">
    <property type="entry name" value="Sodium leak channel non-selective protein"/>
    <property type="match status" value="1"/>
</dbReference>
<keyword evidence="26" id="KW-1185">Reference proteome</keyword>
<evidence type="ECO:0000256" key="14">
    <source>
        <dbReference type="ARBA" id="ARBA00023180"/>
    </source>
</evidence>
<evidence type="ECO:0000256" key="8">
    <source>
        <dbReference type="ARBA" id="ARBA00022989"/>
    </source>
</evidence>
<dbReference type="GO" id="GO:0032224">
    <property type="term" value="P:positive regulation of synaptic transmission, cholinergic"/>
    <property type="evidence" value="ECO:0007669"/>
    <property type="project" value="TreeGrafter"/>
</dbReference>
<evidence type="ECO:0000259" key="24">
    <source>
        <dbReference type="Pfam" id="PF00520"/>
    </source>
</evidence>
<evidence type="ECO:0000256" key="5">
    <source>
        <dbReference type="ARBA" id="ARBA00022692"/>
    </source>
</evidence>
<feature type="compositionally biased region" description="Polar residues" evidence="22">
    <location>
        <begin position="114"/>
        <end position="144"/>
    </location>
</feature>
<evidence type="ECO:0000256" key="19">
    <source>
        <dbReference type="ARBA" id="ARBA00074738"/>
    </source>
</evidence>
<keyword evidence="6" id="KW-0677">Repeat</keyword>
<organism evidence="25 26">
    <name type="scientific">Drosophila navojoa</name>
    <name type="common">Fruit fly</name>
    <dbReference type="NCBI Taxonomy" id="7232"/>
    <lineage>
        <taxon>Eukaryota</taxon>
        <taxon>Metazoa</taxon>
        <taxon>Ecdysozoa</taxon>
        <taxon>Arthropoda</taxon>
        <taxon>Hexapoda</taxon>
        <taxon>Insecta</taxon>
        <taxon>Pterygota</taxon>
        <taxon>Neoptera</taxon>
        <taxon>Endopterygota</taxon>
        <taxon>Diptera</taxon>
        <taxon>Brachycera</taxon>
        <taxon>Muscomorpha</taxon>
        <taxon>Ephydroidea</taxon>
        <taxon>Drosophilidae</taxon>
        <taxon>Drosophila</taxon>
    </lineage>
</organism>
<feature type="transmembrane region" description="Helical" evidence="23">
    <location>
        <begin position="694"/>
        <end position="718"/>
    </location>
</feature>
<dbReference type="GO" id="GO:0034702">
    <property type="term" value="C:monoatomic ion channel complex"/>
    <property type="evidence" value="ECO:0007669"/>
    <property type="project" value="UniProtKB-KW"/>
</dbReference>
<dbReference type="FunFam" id="1.10.287.70:FF:000060">
    <property type="entry name" value="Sodium leak channel non-selective protein"/>
    <property type="match status" value="1"/>
</dbReference>
<feature type="transmembrane region" description="Helical" evidence="23">
    <location>
        <begin position="1666"/>
        <end position="1688"/>
    </location>
</feature>
<feature type="compositionally biased region" description="Polar residues" evidence="22">
    <location>
        <begin position="1881"/>
        <end position="1894"/>
    </location>
</feature>
<evidence type="ECO:0000313" key="26">
    <source>
        <dbReference type="Proteomes" id="UP000295192"/>
    </source>
</evidence>
<dbReference type="InterPro" id="IPR005821">
    <property type="entry name" value="Ion_trans_dom"/>
</dbReference>
<dbReference type="FunFam" id="1.10.238.10:FF:000080">
    <property type="entry name" value="Sodium leak channel non-selective protein"/>
    <property type="match status" value="1"/>
</dbReference>
<keyword evidence="8 23" id="KW-1133">Transmembrane helix</keyword>
<evidence type="ECO:0000256" key="17">
    <source>
        <dbReference type="ARBA" id="ARBA00036239"/>
    </source>
</evidence>
<comment type="caution">
    <text evidence="25">The sequence shown here is derived from an EMBL/GenBank/DDBJ whole genome shotgun (WGS) entry which is preliminary data.</text>
</comment>
<dbReference type="FunFam" id="1.10.287.70:FF:000066">
    <property type="entry name" value="Sodium leak channel non-selective protein"/>
    <property type="match status" value="1"/>
</dbReference>
<feature type="region of interest" description="Disordered" evidence="22">
    <location>
        <begin position="1933"/>
        <end position="1995"/>
    </location>
</feature>
<dbReference type="InterPro" id="IPR028823">
    <property type="entry name" value="NALCN"/>
</dbReference>
<dbReference type="Pfam" id="PF00520">
    <property type="entry name" value="Ion_trans"/>
    <property type="match status" value="4"/>
</dbReference>